<dbReference type="EMBL" id="CP011388">
    <property type="protein sequence ID" value="ANE45463.1"/>
    <property type="molecule type" value="Genomic_DNA"/>
</dbReference>
<dbReference type="Pfam" id="PF02311">
    <property type="entry name" value="AraC_binding"/>
    <property type="match status" value="1"/>
</dbReference>
<dbReference type="InterPro" id="IPR003313">
    <property type="entry name" value="AraC-bd"/>
</dbReference>
<dbReference type="PANTHER" id="PTHR43280">
    <property type="entry name" value="ARAC-FAMILY TRANSCRIPTIONAL REGULATOR"/>
    <property type="match status" value="1"/>
</dbReference>
<dbReference type="PRINTS" id="PR00032">
    <property type="entry name" value="HTHARAC"/>
</dbReference>
<dbReference type="SUPFAM" id="SSF46689">
    <property type="entry name" value="Homeodomain-like"/>
    <property type="match status" value="2"/>
</dbReference>
<dbReference type="GO" id="GO:0043565">
    <property type="term" value="F:sequence-specific DNA binding"/>
    <property type="evidence" value="ECO:0007669"/>
    <property type="project" value="InterPro"/>
</dbReference>
<reference evidence="5 6" key="1">
    <citation type="submission" date="2015-01" db="EMBL/GenBank/DDBJ databases">
        <title>Paenibacillus swuensis/DY6/whole genome sequencing.</title>
        <authorList>
            <person name="Kim M.K."/>
            <person name="Srinivasan S."/>
            <person name="Lee J.-J."/>
        </authorList>
    </citation>
    <scope>NUCLEOTIDE SEQUENCE [LARGE SCALE GENOMIC DNA]</scope>
    <source>
        <strain evidence="5 6">DY6</strain>
    </source>
</reference>
<dbReference type="PATRIC" id="fig|1178515.4.peg.593"/>
<keyword evidence="2" id="KW-0238">DNA-binding</keyword>
<dbReference type="Pfam" id="PF12833">
    <property type="entry name" value="HTH_18"/>
    <property type="match status" value="1"/>
</dbReference>
<keyword evidence="3" id="KW-0804">Transcription</keyword>
<dbReference type="Proteomes" id="UP000076927">
    <property type="component" value="Chromosome"/>
</dbReference>
<evidence type="ECO:0000313" key="6">
    <source>
        <dbReference type="Proteomes" id="UP000076927"/>
    </source>
</evidence>
<dbReference type="KEGG" id="pswu:SY83_03030"/>
<dbReference type="PANTHER" id="PTHR43280:SF28">
    <property type="entry name" value="HTH-TYPE TRANSCRIPTIONAL ACTIVATOR RHAS"/>
    <property type="match status" value="1"/>
</dbReference>
<dbReference type="SMART" id="SM00342">
    <property type="entry name" value="HTH_ARAC"/>
    <property type="match status" value="1"/>
</dbReference>
<evidence type="ECO:0000256" key="1">
    <source>
        <dbReference type="ARBA" id="ARBA00023015"/>
    </source>
</evidence>
<feature type="domain" description="HTH araC/xylS-type" evidence="4">
    <location>
        <begin position="182"/>
        <end position="280"/>
    </location>
</feature>
<evidence type="ECO:0000256" key="3">
    <source>
        <dbReference type="ARBA" id="ARBA00023163"/>
    </source>
</evidence>
<dbReference type="InterPro" id="IPR009057">
    <property type="entry name" value="Homeodomain-like_sf"/>
</dbReference>
<dbReference type="AlphaFoldDB" id="A0A172TFA6"/>
<dbReference type="RefSeq" id="WP_068604137.1">
    <property type="nucleotide sequence ID" value="NZ_CP011388.1"/>
</dbReference>
<name>A0A172TFA6_9BACL</name>
<evidence type="ECO:0000259" key="4">
    <source>
        <dbReference type="PROSITE" id="PS01124"/>
    </source>
</evidence>
<keyword evidence="1" id="KW-0805">Transcription regulation</keyword>
<proteinExistence type="predicted"/>
<dbReference type="InterPro" id="IPR037923">
    <property type="entry name" value="HTH-like"/>
</dbReference>
<evidence type="ECO:0000256" key="2">
    <source>
        <dbReference type="ARBA" id="ARBA00023125"/>
    </source>
</evidence>
<dbReference type="InterPro" id="IPR018062">
    <property type="entry name" value="HTH_AraC-typ_CS"/>
</dbReference>
<gene>
    <name evidence="5" type="ORF">SY83_03030</name>
</gene>
<dbReference type="PROSITE" id="PS00041">
    <property type="entry name" value="HTH_ARAC_FAMILY_1"/>
    <property type="match status" value="1"/>
</dbReference>
<keyword evidence="6" id="KW-1185">Reference proteome</keyword>
<accession>A0A172TFA6</accession>
<sequence length="284" mass="33064">MRAQTEPFQHLYRHAFMLDHKKDGAYPENYHLHPGYELIWVVSGDAWFMMEDQVIQISSGSVLLFRGGTYHKLKKLGRGCYERKIIHFLPEFIPGGEGVFREELDQLTAHCHHVRLSKQESAECQRMFNALQNEQQAVPRWGGKMAMQVYLMELLLFIGRKEHMGNEGAQPWQHAPGGITLSRILEHLNAVWNSPCQLDDIAEALHMSKYYLCHFFKKEMGISIQHYLMERRIHEAAQLLVLKDMTVKEIGFEVGFQTSSHFGRKFKETLGVTPEQYRLNFLSK</sequence>
<dbReference type="InterPro" id="IPR020449">
    <property type="entry name" value="Tscrpt_reg_AraC-type_HTH"/>
</dbReference>
<dbReference type="GO" id="GO:0003700">
    <property type="term" value="F:DNA-binding transcription factor activity"/>
    <property type="evidence" value="ECO:0007669"/>
    <property type="project" value="InterPro"/>
</dbReference>
<organism evidence="5 6">
    <name type="scientific">Paenibacillus swuensis</name>
    <dbReference type="NCBI Taxonomy" id="1178515"/>
    <lineage>
        <taxon>Bacteria</taxon>
        <taxon>Bacillati</taxon>
        <taxon>Bacillota</taxon>
        <taxon>Bacilli</taxon>
        <taxon>Bacillales</taxon>
        <taxon>Paenibacillaceae</taxon>
        <taxon>Paenibacillus</taxon>
    </lineage>
</organism>
<protein>
    <recommendedName>
        <fullName evidence="4">HTH araC/xylS-type domain-containing protein</fullName>
    </recommendedName>
</protein>
<evidence type="ECO:0000313" key="5">
    <source>
        <dbReference type="EMBL" id="ANE45463.1"/>
    </source>
</evidence>
<dbReference type="SUPFAM" id="SSF51215">
    <property type="entry name" value="Regulatory protein AraC"/>
    <property type="match status" value="1"/>
</dbReference>
<dbReference type="STRING" id="1178515.SY83_03030"/>
<dbReference type="Gene3D" id="2.60.120.280">
    <property type="entry name" value="Regulatory protein AraC"/>
    <property type="match status" value="1"/>
</dbReference>
<dbReference type="PROSITE" id="PS01124">
    <property type="entry name" value="HTH_ARAC_FAMILY_2"/>
    <property type="match status" value="1"/>
</dbReference>
<dbReference type="InterPro" id="IPR018060">
    <property type="entry name" value="HTH_AraC"/>
</dbReference>
<dbReference type="Gene3D" id="1.10.10.60">
    <property type="entry name" value="Homeodomain-like"/>
    <property type="match status" value="2"/>
</dbReference>